<sequence>MPTGVEVRSCGHYAHLRCYKAYEQTLQDTAGSLRVNPGEVHVDVSCPTCRAVVHSILPLVPDIYSEKIRLTDSPDLSQRIMRNIEAINKSIQNVIGSQAGESDEKGFFEYRQSFIAFSTACEKHSSNRGDLIERLRAKGQTFVLGLARGNCERNILFSKLELPHQNSRTLPTEHIIFGGCCEATPRDRTFALYQWRCLSRGFLGSTISDEPESESDRELRESELDLPDENAVRPCPDDANILASTTVKQRLKSILVRRDIEIDSGTPVLLFDMNSVLIRLSAYVITENKLLIEDKRGERSCLIIHSPS</sequence>
<gene>
    <name evidence="2" type="ORF">AB6A40_010885</name>
</gene>
<dbReference type="Proteomes" id="UP001608902">
    <property type="component" value="Unassembled WGS sequence"/>
</dbReference>
<comment type="catalytic activity">
    <reaction evidence="1">
        <text>S-ubiquitinyl-[E2 ubiquitin-conjugating enzyme]-L-cysteine + [acceptor protein]-L-lysine = [E2 ubiquitin-conjugating enzyme]-L-cysteine + N(6)-ubiquitinyl-[acceptor protein]-L-lysine.</text>
        <dbReference type="EC" id="2.3.2.27"/>
    </reaction>
</comment>
<reference evidence="2 3" key="1">
    <citation type="submission" date="2024-08" db="EMBL/GenBank/DDBJ databases">
        <title>Gnathostoma spinigerum genome.</title>
        <authorList>
            <person name="Gonzalez-Bertolin B."/>
            <person name="Monzon S."/>
            <person name="Zaballos A."/>
            <person name="Jimenez P."/>
            <person name="Dekumyoy P."/>
            <person name="Varona S."/>
            <person name="Cuesta I."/>
            <person name="Sumanam S."/>
            <person name="Adisakwattana P."/>
            <person name="Gasser R.B."/>
            <person name="Hernandez-Gonzalez A."/>
            <person name="Young N.D."/>
            <person name="Perteguer M.J."/>
        </authorList>
    </citation>
    <scope>NUCLEOTIDE SEQUENCE [LARGE SCALE GENOMIC DNA]</scope>
    <source>
        <strain evidence="2">AL3</strain>
        <tissue evidence="2">Liver</tissue>
    </source>
</reference>
<dbReference type="GO" id="GO:0008270">
    <property type="term" value="F:zinc ion binding"/>
    <property type="evidence" value="ECO:0007669"/>
    <property type="project" value="UniProtKB-UniRule"/>
</dbReference>
<keyword evidence="1" id="KW-0833">Ubl conjugation pathway</keyword>
<proteinExistence type="inferred from homology"/>
<dbReference type="AlphaFoldDB" id="A0ABD6F208"/>
<dbReference type="PANTHER" id="PTHR21497">
    <property type="entry name" value="UBIQUITIN LIGASE E3 ALPHA-RELATED"/>
    <property type="match status" value="1"/>
</dbReference>
<protein>
    <recommendedName>
        <fullName evidence="1">E3 ubiquitin-protein ligase</fullName>
        <ecNumber evidence="1">2.3.2.27</ecNumber>
    </recommendedName>
</protein>
<dbReference type="EC" id="2.3.2.27" evidence="1"/>
<keyword evidence="1" id="KW-0479">Metal-binding</keyword>
<evidence type="ECO:0000256" key="1">
    <source>
        <dbReference type="RuleBase" id="RU366018"/>
    </source>
</evidence>
<dbReference type="PANTHER" id="PTHR21497:SF24">
    <property type="entry name" value="E3 UBIQUITIN-PROTEIN LIGASE UBR1"/>
    <property type="match status" value="1"/>
</dbReference>
<comment type="pathway">
    <text evidence="1">Protein modification; protein ubiquitination.</text>
</comment>
<dbReference type="GO" id="GO:0061630">
    <property type="term" value="F:ubiquitin protein ligase activity"/>
    <property type="evidence" value="ECO:0007669"/>
    <property type="project" value="UniProtKB-UniRule"/>
</dbReference>
<comment type="function">
    <text evidence="1">Ubiquitin ligase protein which is a component of the N-end rule pathway. Recognizes and binds to proteins bearing specific N-terminal residues that are destabilizing according to the N-end rule, leading to their ubiquitination and subsequent degradation.</text>
</comment>
<keyword evidence="1" id="KW-0862">Zinc</keyword>
<comment type="similarity">
    <text evidence="1">Belongs to the E3 ubiquitin-protein ligase UBR1-like family.</text>
</comment>
<dbReference type="GO" id="GO:0071596">
    <property type="term" value="P:ubiquitin-dependent protein catabolic process via the N-end rule pathway"/>
    <property type="evidence" value="ECO:0007669"/>
    <property type="project" value="UniProtKB-UniRule"/>
</dbReference>
<organism evidence="2 3">
    <name type="scientific">Gnathostoma spinigerum</name>
    <dbReference type="NCBI Taxonomy" id="75299"/>
    <lineage>
        <taxon>Eukaryota</taxon>
        <taxon>Metazoa</taxon>
        <taxon>Ecdysozoa</taxon>
        <taxon>Nematoda</taxon>
        <taxon>Chromadorea</taxon>
        <taxon>Rhabditida</taxon>
        <taxon>Spirurina</taxon>
        <taxon>Gnathostomatomorpha</taxon>
        <taxon>Gnathostomatoidea</taxon>
        <taxon>Gnathostomatidae</taxon>
        <taxon>Gnathostoma</taxon>
    </lineage>
</organism>
<comment type="caution">
    <text evidence="2">The sequence shown here is derived from an EMBL/GenBank/DDBJ whole genome shotgun (WGS) entry which is preliminary data.</text>
</comment>
<evidence type="ECO:0000313" key="3">
    <source>
        <dbReference type="Proteomes" id="UP001608902"/>
    </source>
</evidence>
<name>A0ABD6F208_9BILA</name>
<keyword evidence="1" id="KW-0808">Transferase</keyword>
<evidence type="ECO:0000313" key="2">
    <source>
        <dbReference type="EMBL" id="MFH4984176.1"/>
    </source>
</evidence>
<accession>A0ABD6F208</accession>
<dbReference type="GO" id="GO:0016567">
    <property type="term" value="P:protein ubiquitination"/>
    <property type="evidence" value="ECO:0007669"/>
    <property type="project" value="UniProtKB-UniRule"/>
</dbReference>
<keyword evidence="3" id="KW-1185">Reference proteome</keyword>
<dbReference type="EMBL" id="JBGFUD010015678">
    <property type="protein sequence ID" value="MFH4984176.1"/>
    <property type="molecule type" value="Genomic_DNA"/>
</dbReference>
<keyword evidence="1" id="KW-0863">Zinc-finger</keyword>
<dbReference type="InterPro" id="IPR039164">
    <property type="entry name" value="UBR1-like"/>
</dbReference>